<evidence type="ECO:0000256" key="5">
    <source>
        <dbReference type="SAM" id="MobiDB-lite"/>
    </source>
</evidence>
<reference evidence="7" key="1">
    <citation type="submission" date="2019-12" db="EMBL/GenBank/DDBJ databases">
        <authorList>
            <person name="Cremers G."/>
        </authorList>
    </citation>
    <scope>NUCLEOTIDE SEQUENCE</scope>
    <source>
        <strain evidence="7">Vvax</strain>
    </source>
</reference>
<dbReference type="Gene3D" id="1.10.10.10">
    <property type="entry name" value="Winged helix-like DNA-binding domain superfamily/Winged helix DNA-binding domain"/>
    <property type="match status" value="1"/>
</dbReference>
<dbReference type="GO" id="GO:0043565">
    <property type="term" value="F:sequence-specific DNA binding"/>
    <property type="evidence" value="ECO:0007669"/>
    <property type="project" value="TreeGrafter"/>
</dbReference>
<evidence type="ECO:0000259" key="6">
    <source>
        <dbReference type="PROSITE" id="PS50931"/>
    </source>
</evidence>
<dbReference type="PRINTS" id="PR00039">
    <property type="entry name" value="HTHLYSR"/>
</dbReference>
<dbReference type="Pfam" id="PF00126">
    <property type="entry name" value="HTH_1"/>
    <property type="match status" value="1"/>
</dbReference>
<dbReference type="PROSITE" id="PS50931">
    <property type="entry name" value="HTH_LYSR"/>
    <property type="match status" value="1"/>
</dbReference>
<dbReference type="InterPro" id="IPR036388">
    <property type="entry name" value="WH-like_DNA-bd_sf"/>
</dbReference>
<dbReference type="GO" id="GO:0003700">
    <property type="term" value="F:DNA-binding transcription factor activity"/>
    <property type="evidence" value="ECO:0007669"/>
    <property type="project" value="InterPro"/>
</dbReference>
<dbReference type="InterPro" id="IPR058163">
    <property type="entry name" value="LysR-type_TF_proteobact-type"/>
</dbReference>
<dbReference type="SUPFAM" id="SSF53850">
    <property type="entry name" value="Periplasmic binding protein-like II"/>
    <property type="match status" value="1"/>
</dbReference>
<keyword evidence="3" id="KW-0238">DNA-binding</keyword>
<dbReference type="Gene3D" id="3.40.190.290">
    <property type="match status" value="1"/>
</dbReference>
<dbReference type="InterPro" id="IPR000847">
    <property type="entry name" value="LysR_HTH_N"/>
</dbReference>
<evidence type="ECO:0000256" key="3">
    <source>
        <dbReference type="ARBA" id="ARBA00023125"/>
    </source>
</evidence>
<name>A0A679IMJ7_VARPD</name>
<accession>A0A679IMJ7</accession>
<evidence type="ECO:0000256" key="4">
    <source>
        <dbReference type="ARBA" id="ARBA00023163"/>
    </source>
</evidence>
<dbReference type="EMBL" id="LR743507">
    <property type="protein sequence ID" value="CAA2099881.1"/>
    <property type="molecule type" value="Genomic_DNA"/>
</dbReference>
<sequence length="327" mass="35796">MAAMSPELLPAIAAFARVAQHASFTRAAEELGVSPSALSQTVRALEHKLRVRLLDRTTRRVGVTELGQQLLDGARPALDALAQAVEGIDEARDQPAGLLRLNVSRIAAELLLFAHMGDFADLWPDITLEVVCDNRMVDLVEGGFDAGIRLGESLAQDVVGVPVGGPLRMVTFAAPRYLQGRTLPRVPEDLRAHRCLNYRLTTGGLYRWEYAQDGRVLDIALQGPLVSNDSEVLLAAARAGAGIASAFEGAVRDDFESGRLVPLLEPWWPTFPGFYLYHPSRAQMPRKLRVFIDFLQARHAPPPVSQRAVRPASVPRSRPPSPARRAR</sequence>
<feature type="compositionally biased region" description="Low complexity" evidence="5">
    <location>
        <begin position="307"/>
        <end position="316"/>
    </location>
</feature>
<dbReference type="CDD" id="cd08474">
    <property type="entry name" value="PBP2_CrgA_like_5"/>
    <property type="match status" value="1"/>
</dbReference>
<dbReference type="GO" id="GO:0006351">
    <property type="term" value="P:DNA-templated transcription"/>
    <property type="evidence" value="ECO:0007669"/>
    <property type="project" value="TreeGrafter"/>
</dbReference>
<feature type="region of interest" description="Disordered" evidence="5">
    <location>
        <begin position="302"/>
        <end position="327"/>
    </location>
</feature>
<dbReference type="AlphaFoldDB" id="A0A679IMJ7"/>
<proteinExistence type="inferred from homology"/>
<feature type="domain" description="HTH lysR-type" evidence="6">
    <location>
        <begin position="7"/>
        <end position="64"/>
    </location>
</feature>
<protein>
    <submittedName>
        <fullName evidence="7">HTH-type transcriptional regulator PgrR</fullName>
    </submittedName>
</protein>
<dbReference type="Pfam" id="PF03466">
    <property type="entry name" value="LysR_substrate"/>
    <property type="match status" value="1"/>
</dbReference>
<organism evidence="7">
    <name type="scientific">Variovorax paradoxus</name>
    <dbReference type="NCBI Taxonomy" id="34073"/>
    <lineage>
        <taxon>Bacteria</taxon>
        <taxon>Pseudomonadati</taxon>
        <taxon>Pseudomonadota</taxon>
        <taxon>Betaproteobacteria</taxon>
        <taxon>Burkholderiales</taxon>
        <taxon>Comamonadaceae</taxon>
        <taxon>Variovorax</taxon>
    </lineage>
</organism>
<dbReference type="FunFam" id="1.10.10.10:FF:000001">
    <property type="entry name" value="LysR family transcriptional regulator"/>
    <property type="match status" value="1"/>
</dbReference>
<dbReference type="PANTHER" id="PTHR30537:SF1">
    <property type="entry name" value="HTH-TYPE TRANSCRIPTIONAL REGULATOR PGRR"/>
    <property type="match status" value="1"/>
</dbReference>
<gene>
    <name evidence="7" type="primary">pgrR_3</name>
    <name evidence="7" type="ORF">VVAX_00460</name>
</gene>
<dbReference type="SUPFAM" id="SSF46785">
    <property type="entry name" value="Winged helix' DNA-binding domain"/>
    <property type="match status" value="1"/>
</dbReference>
<evidence type="ECO:0000313" key="7">
    <source>
        <dbReference type="EMBL" id="CAA2099881.1"/>
    </source>
</evidence>
<keyword evidence="4" id="KW-0804">Transcription</keyword>
<evidence type="ECO:0000256" key="2">
    <source>
        <dbReference type="ARBA" id="ARBA00023015"/>
    </source>
</evidence>
<dbReference type="InterPro" id="IPR036390">
    <property type="entry name" value="WH_DNA-bd_sf"/>
</dbReference>
<evidence type="ECO:0000256" key="1">
    <source>
        <dbReference type="ARBA" id="ARBA00009437"/>
    </source>
</evidence>
<dbReference type="InterPro" id="IPR005119">
    <property type="entry name" value="LysR_subst-bd"/>
</dbReference>
<dbReference type="PANTHER" id="PTHR30537">
    <property type="entry name" value="HTH-TYPE TRANSCRIPTIONAL REGULATOR"/>
    <property type="match status" value="1"/>
</dbReference>
<comment type="similarity">
    <text evidence="1">Belongs to the LysR transcriptional regulatory family.</text>
</comment>
<feature type="compositionally biased region" description="Pro residues" evidence="5">
    <location>
        <begin position="317"/>
        <end position="327"/>
    </location>
</feature>
<keyword evidence="2" id="KW-0805">Transcription regulation</keyword>